<accession>A0A6S6TT67</accession>
<sequence>MRKIFLLFLCSLPLLPNTLSDVLGQKLSGKSFVNLGVVQQTSRDYHNAQALNLTYSFVHRNHFGIDISYTQSIDEAKHKITTKSADLSSLSILPTYMYPLDKNIAIKGKLGYAKNKHAEDGLSYGAELIFQITKIVGFSFTYQQMNKDMTYLMINTVYRLKQ</sequence>
<evidence type="ECO:0000256" key="1">
    <source>
        <dbReference type="SAM" id="SignalP"/>
    </source>
</evidence>
<dbReference type="AlphaFoldDB" id="A0A6S6TT67"/>
<name>A0A6S6TT67_9BACT</name>
<dbReference type="SUPFAM" id="SSF56925">
    <property type="entry name" value="OMPA-like"/>
    <property type="match status" value="1"/>
</dbReference>
<proteinExistence type="predicted"/>
<evidence type="ECO:0000313" key="2">
    <source>
        <dbReference type="EMBL" id="CAA6823942.1"/>
    </source>
</evidence>
<evidence type="ECO:0008006" key="3">
    <source>
        <dbReference type="Google" id="ProtNLM"/>
    </source>
</evidence>
<keyword evidence="1" id="KW-0732">Signal</keyword>
<dbReference type="EMBL" id="CACVAR010000362">
    <property type="protein sequence ID" value="CAA6823942.1"/>
    <property type="molecule type" value="Genomic_DNA"/>
</dbReference>
<protein>
    <recommendedName>
        <fullName evidence="3">Outer membrane protein beta-barrel domain-containing protein</fullName>
    </recommendedName>
</protein>
<organism evidence="2">
    <name type="scientific">uncultured Sulfurovum sp</name>
    <dbReference type="NCBI Taxonomy" id="269237"/>
    <lineage>
        <taxon>Bacteria</taxon>
        <taxon>Pseudomonadati</taxon>
        <taxon>Campylobacterota</taxon>
        <taxon>Epsilonproteobacteria</taxon>
        <taxon>Campylobacterales</taxon>
        <taxon>Sulfurovaceae</taxon>
        <taxon>Sulfurovum</taxon>
        <taxon>environmental samples</taxon>
    </lineage>
</organism>
<reference evidence="2" key="1">
    <citation type="submission" date="2020-01" db="EMBL/GenBank/DDBJ databases">
        <authorList>
            <person name="Meier V. D."/>
            <person name="Meier V D."/>
        </authorList>
    </citation>
    <scope>NUCLEOTIDE SEQUENCE</scope>
    <source>
        <strain evidence="2">HLG_WM_MAG_03</strain>
    </source>
</reference>
<feature type="chain" id="PRO_5028124383" description="Outer membrane protein beta-barrel domain-containing protein" evidence="1">
    <location>
        <begin position="17"/>
        <end position="162"/>
    </location>
</feature>
<feature type="signal peptide" evidence="1">
    <location>
        <begin position="1"/>
        <end position="16"/>
    </location>
</feature>
<gene>
    <name evidence="2" type="ORF">HELGO_WM58540</name>
</gene>
<dbReference type="InterPro" id="IPR011250">
    <property type="entry name" value="OMP/PagP_B-barrel"/>
</dbReference>